<evidence type="ECO:0000256" key="8">
    <source>
        <dbReference type="RuleBase" id="RU003781"/>
    </source>
</evidence>
<accession>A0ABT3NC34</accession>
<name>A0ABT3NC34_9BACT</name>
<dbReference type="RefSeq" id="WP_265425432.1">
    <property type="nucleotide sequence ID" value="NZ_JAPFPW010000012.1"/>
</dbReference>
<dbReference type="NCBIfam" id="TIGR00042">
    <property type="entry name" value="RdgB/HAM1 family non-canonical purine NTP pyrophosphatase"/>
    <property type="match status" value="1"/>
</dbReference>
<evidence type="ECO:0000256" key="2">
    <source>
        <dbReference type="ARBA" id="ARBA00022723"/>
    </source>
</evidence>
<comment type="catalytic activity">
    <reaction evidence="7">
        <text>dITP + H2O = dIMP + diphosphate + H(+)</text>
        <dbReference type="Rhea" id="RHEA:28342"/>
        <dbReference type="ChEBI" id="CHEBI:15377"/>
        <dbReference type="ChEBI" id="CHEBI:15378"/>
        <dbReference type="ChEBI" id="CHEBI:33019"/>
        <dbReference type="ChEBI" id="CHEBI:61194"/>
        <dbReference type="ChEBI" id="CHEBI:61382"/>
        <dbReference type="EC" id="3.6.1.66"/>
    </reaction>
</comment>
<feature type="binding site" evidence="7">
    <location>
        <position position="74"/>
    </location>
    <ligand>
        <name>Mg(2+)</name>
        <dbReference type="ChEBI" id="CHEBI:18420"/>
    </ligand>
</feature>
<sequence length="223" mass="23955">MADQKVTLVLATGNPGKTREIMSMLEGFPVDIKNLSDFGPIPEIVEDGESFDANAYKKAALTARYLGLATLADDSGLVVEALGGKPGVHSARYAGEGANDGENNAKLLAAMEGKISRKAAFECVISIAVPTGQALTYEGRCEGEILHAPVGQKGFGYDPLFFCPELGKSFGEADMEEKSRVSHRGRALGEVRSEFEKILLWLEQNLPRSQRFACVRSKEGGPC</sequence>
<dbReference type="InterPro" id="IPR020922">
    <property type="entry name" value="dITP/XTP_pyrophosphatase"/>
</dbReference>
<keyword evidence="10" id="KW-1185">Reference proteome</keyword>
<comment type="catalytic activity">
    <reaction evidence="7">
        <text>ITP + H2O = IMP + diphosphate + H(+)</text>
        <dbReference type="Rhea" id="RHEA:29399"/>
        <dbReference type="ChEBI" id="CHEBI:15377"/>
        <dbReference type="ChEBI" id="CHEBI:15378"/>
        <dbReference type="ChEBI" id="CHEBI:33019"/>
        <dbReference type="ChEBI" id="CHEBI:58053"/>
        <dbReference type="ChEBI" id="CHEBI:61402"/>
        <dbReference type="EC" id="3.6.1.66"/>
    </reaction>
</comment>
<feature type="active site" description="Proton acceptor" evidence="7">
    <location>
        <position position="74"/>
    </location>
</feature>
<evidence type="ECO:0000313" key="10">
    <source>
        <dbReference type="Proteomes" id="UP001209681"/>
    </source>
</evidence>
<dbReference type="EMBL" id="JAPFPW010000012">
    <property type="protein sequence ID" value="MCW7754517.1"/>
    <property type="molecule type" value="Genomic_DNA"/>
</dbReference>
<feature type="binding site" evidence="7">
    <location>
        <begin position="155"/>
        <end position="158"/>
    </location>
    <ligand>
        <name>substrate</name>
    </ligand>
</feature>
<evidence type="ECO:0000256" key="4">
    <source>
        <dbReference type="ARBA" id="ARBA00022801"/>
    </source>
</evidence>
<dbReference type="GO" id="GO:0036220">
    <property type="term" value="F:ITP diphosphatase activity"/>
    <property type="evidence" value="ECO:0007669"/>
    <property type="project" value="UniProtKB-EC"/>
</dbReference>
<comment type="catalytic activity">
    <reaction evidence="7">
        <text>XTP + H2O = XMP + diphosphate + H(+)</text>
        <dbReference type="Rhea" id="RHEA:28610"/>
        <dbReference type="ChEBI" id="CHEBI:15377"/>
        <dbReference type="ChEBI" id="CHEBI:15378"/>
        <dbReference type="ChEBI" id="CHEBI:33019"/>
        <dbReference type="ChEBI" id="CHEBI:57464"/>
        <dbReference type="ChEBI" id="CHEBI:61314"/>
        <dbReference type="EC" id="3.6.1.66"/>
    </reaction>
</comment>
<dbReference type="Pfam" id="PF01725">
    <property type="entry name" value="Ham1p_like"/>
    <property type="match status" value="1"/>
</dbReference>
<feature type="binding site" evidence="7">
    <location>
        <position position="75"/>
    </location>
    <ligand>
        <name>substrate</name>
    </ligand>
</feature>
<dbReference type="InterPro" id="IPR029001">
    <property type="entry name" value="ITPase-like_fam"/>
</dbReference>
<comment type="similarity">
    <text evidence="1 7 8">Belongs to the HAM1 NTPase family.</text>
</comment>
<evidence type="ECO:0000256" key="1">
    <source>
        <dbReference type="ARBA" id="ARBA00008023"/>
    </source>
</evidence>
<feature type="binding site" evidence="7">
    <location>
        <begin position="183"/>
        <end position="184"/>
    </location>
    <ligand>
        <name>substrate</name>
    </ligand>
</feature>
<evidence type="ECO:0000256" key="3">
    <source>
        <dbReference type="ARBA" id="ARBA00022741"/>
    </source>
</evidence>
<dbReference type="InterPro" id="IPR002637">
    <property type="entry name" value="RdgB/HAM1"/>
</dbReference>
<dbReference type="PANTHER" id="PTHR11067:SF9">
    <property type="entry name" value="INOSINE TRIPHOSPHATE PYROPHOSPHATASE"/>
    <property type="match status" value="1"/>
</dbReference>
<proteinExistence type="inferred from homology"/>
<protein>
    <recommendedName>
        <fullName evidence="7">dITP/XTP pyrophosphatase</fullName>
        <ecNumber evidence="7">3.6.1.66</ecNumber>
    </recommendedName>
    <alternativeName>
        <fullName evidence="7">Non-canonical purine NTP pyrophosphatase</fullName>
    </alternativeName>
    <alternativeName>
        <fullName evidence="7">Non-standard purine NTP pyrophosphatase</fullName>
    </alternativeName>
    <alternativeName>
        <fullName evidence="7">Nucleoside-triphosphate diphosphatase</fullName>
    </alternativeName>
    <alternativeName>
        <fullName evidence="7">Nucleoside-triphosphate pyrophosphatase</fullName>
        <shortName evidence="7">NTPase</shortName>
    </alternativeName>
</protein>
<evidence type="ECO:0000313" key="9">
    <source>
        <dbReference type="EMBL" id="MCW7754517.1"/>
    </source>
</evidence>
<dbReference type="EC" id="3.6.1.66" evidence="7"/>
<dbReference type="Proteomes" id="UP001209681">
    <property type="component" value="Unassembled WGS sequence"/>
</dbReference>
<comment type="caution">
    <text evidence="7">Lacks conserved residue(s) required for the propagation of feature annotation.</text>
</comment>
<evidence type="ECO:0000256" key="5">
    <source>
        <dbReference type="ARBA" id="ARBA00022842"/>
    </source>
</evidence>
<dbReference type="HAMAP" id="MF_01405">
    <property type="entry name" value="Non_canon_purine_NTPase"/>
    <property type="match status" value="1"/>
</dbReference>
<dbReference type="PANTHER" id="PTHR11067">
    <property type="entry name" value="INOSINE TRIPHOSPHATE PYROPHOSPHATASE/HAM1 PROTEIN"/>
    <property type="match status" value="1"/>
</dbReference>
<comment type="cofactor">
    <cofactor evidence="7">
        <name>Mg(2+)</name>
        <dbReference type="ChEBI" id="CHEBI:18420"/>
    </cofactor>
    <text evidence="7">Binds 1 Mg(2+) ion per subunit.</text>
</comment>
<dbReference type="CDD" id="cd00515">
    <property type="entry name" value="HAM1"/>
    <property type="match status" value="1"/>
</dbReference>
<evidence type="ECO:0000256" key="6">
    <source>
        <dbReference type="ARBA" id="ARBA00023080"/>
    </source>
</evidence>
<reference evidence="9 10" key="1">
    <citation type="submission" date="2022-11" db="EMBL/GenBank/DDBJ databases">
        <title>Desulfobotulus tamanensis H1 sp. nov. - anaerobic, alkaliphilic, sulphate reducing bacterium isolated from terrestrial mud volcano.</title>
        <authorList>
            <person name="Frolova A."/>
            <person name="Merkel A.Y."/>
            <person name="Slobodkin A.I."/>
        </authorList>
    </citation>
    <scope>NUCLEOTIDE SEQUENCE [LARGE SCALE GENOMIC DNA]</scope>
    <source>
        <strain evidence="9 10">H1</strain>
    </source>
</reference>
<keyword evidence="3 7" id="KW-0547">Nucleotide-binding</keyword>
<evidence type="ECO:0000256" key="7">
    <source>
        <dbReference type="HAMAP-Rule" id="MF_01405"/>
    </source>
</evidence>
<keyword evidence="4 7" id="KW-0378">Hydrolase</keyword>
<keyword evidence="2 7" id="KW-0479">Metal-binding</keyword>
<dbReference type="NCBIfam" id="NF011397">
    <property type="entry name" value="PRK14822.1"/>
    <property type="match status" value="1"/>
</dbReference>
<keyword evidence="6 7" id="KW-0546">Nucleotide metabolism</keyword>
<comment type="subunit">
    <text evidence="7">Homodimer.</text>
</comment>
<keyword evidence="5 7" id="KW-0460">Magnesium</keyword>
<organism evidence="9 10">
    <name type="scientific">Desulfobotulus pelophilus</name>
    <dbReference type="NCBI Taxonomy" id="2823377"/>
    <lineage>
        <taxon>Bacteria</taxon>
        <taxon>Pseudomonadati</taxon>
        <taxon>Thermodesulfobacteriota</taxon>
        <taxon>Desulfobacteria</taxon>
        <taxon>Desulfobacterales</taxon>
        <taxon>Desulfobacteraceae</taxon>
        <taxon>Desulfobotulus</taxon>
    </lineage>
</organism>
<comment type="function">
    <text evidence="7">Pyrophosphatase that catalyzes the hydrolysis of nucleoside triphosphates to their monophosphate derivatives, with a high preference for the non-canonical purine nucleotides XTP (xanthosine triphosphate), dITP (deoxyinosine triphosphate) and ITP. Seems to function as a house-cleaning enzyme that removes non-canonical purine nucleotides from the nucleotide pool, thus preventing their incorporation into DNA/RNA and avoiding chromosomal lesions.</text>
</comment>
<comment type="caution">
    <text evidence="9">The sequence shown here is derived from an EMBL/GenBank/DDBJ whole genome shotgun (WGS) entry which is preliminary data.</text>
</comment>
<dbReference type="SUPFAM" id="SSF52972">
    <property type="entry name" value="ITPase-like"/>
    <property type="match status" value="1"/>
</dbReference>
<feature type="binding site" evidence="7">
    <location>
        <begin position="12"/>
        <end position="17"/>
    </location>
    <ligand>
        <name>substrate</name>
    </ligand>
</feature>
<gene>
    <name evidence="9" type="ORF">OOT00_11025</name>
</gene>
<feature type="binding site" evidence="7">
    <location>
        <position position="178"/>
    </location>
    <ligand>
        <name>substrate</name>
    </ligand>
</feature>
<dbReference type="Gene3D" id="3.90.950.10">
    <property type="match status" value="1"/>
</dbReference>